<dbReference type="SMART" id="SM00343">
    <property type="entry name" value="ZnF_C2HC"/>
    <property type="match status" value="1"/>
</dbReference>
<gene>
    <name evidence="4" type="ORF">LTRI10_LOCUS46578</name>
</gene>
<name>A0AAV2G9M8_9ROSI</name>
<reference evidence="4 5" key="1">
    <citation type="submission" date="2024-04" db="EMBL/GenBank/DDBJ databases">
        <authorList>
            <person name="Fracassetti M."/>
        </authorList>
    </citation>
    <scope>NUCLEOTIDE SEQUENCE [LARGE SCALE GENOMIC DNA]</scope>
</reference>
<evidence type="ECO:0000256" key="1">
    <source>
        <dbReference type="PROSITE-ProRule" id="PRU00047"/>
    </source>
</evidence>
<evidence type="ECO:0000259" key="3">
    <source>
        <dbReference type="PROSITE" id="PS50158"/>
    </source>
</evidence>
<keyword evidence="1" id="KW-0479">Metal-binding</keyword>
<feature type="region of interest" description="Disordered" evidence="2">
    <location>
        <begin position="171"/>
        <end position="218"/>
    </location>
</feature>
<dbReference type="GO" id="GO:0003676">
    <property type="term" value="F:nucleic acid binding"/>
    <property type="evidence" value="ECO:0007669"/>
    <property type="project" value="InterPro"/>
</dbReference>
<feature type="domain" description="CCHC-type" evidence="3">
    <location>
        <begin position="246"/>
        <end position="260"/>
    </location>
</feature>
<dbReference type="Pfam" id="PF03732">
    <property type="entry name" value="Retrotrans_gag"/>
    <property type="match status" value="1"/>
</dbReference>
<keyword evidence="1" id="KW-0863">Zinc-finger</keyword>
<dbReference type="Gene3D" id="4.10.60.10">
    <property type="entry name" value="Zinc finger, CCHC-type"/>
    <property type="match status" value="1"/>
</dbReference>
<evidence type="ECO:0000313" key="5">
    <source>
        <dbReference type="Proteomes" id="UP001497516"/>
    </source>
</evidence>
<feature type="compositionally biased region" description="Polar residues" evidence="2">
    <location>
        <begin position="205"/>
        <end position="214"/>
    </location>
</feature>
<dbReference type="Pfam" id="PF00098">
    <property type="entry name" value="zf-CCHC"/>
    <property type="match status" value="1"/>
</dbReference>
<evidence type="ECO:0000313" key="4">
    <source>
        <dbReference type="EMBL" id="CAL1406882.1"/>
    </source>
</evidence>
<accession>A0AAV2G9M8</accession>
<dbReference type="PANTHER" id="PTHR34482:SF49">
    <property type="entry name" value="RETROTRANSPOSON GAG DOMAIN-CONTAINING PROTEIN"/>
    <property type="match status" value="1"/>
</dbReference>
<keyword evidence="5" id="KW-1185">Reference proteome</keyword>
<proteinExistence type="predicted"/>
<dbReference type="InterPro" id="IPR001878">
    <property type="entry name" value="Znf_CCHC"/>
</dbReference>
<keyword evidence="1" id="KW-0862">Zinc</keyword>
<evidence type="ECO:0000256" key="2">
    <source>
        <dbReference type="SAM" id="MobiDB-lite"/>
    </source>
</evidence>
<dbReference type="InterPro" id="IPR005162">
    <property type="entry name" value="Retrotrans_gag_dom"/>
</dbReference>
<dbReference type="GO" id="GO:0008270">
    <property type="term" value="F:zinc ion binding"/>
    <property type="evidence" value="ECO:0007669"/>
    <property type="project" value="UniProtKB-KW"/>
</dbReference>
<sequence>MKSLGGRDFTGDVSPDAVVEWLREMEDVFEYLYATLEEKVQYVVFLLKGYARSWWSSVSRVNGERVQFTWEEFLKAFKTEFLPEAFIRAKNNEFANLKQENMTVTEYTIKFVQLLYFEDGLADTEHKKKMEYLHGLRLGLKEKIHMVDEESMATIKEAALKYEAYEVEGREEHKAKEEEKKRKFGVSYSGPRYPSKRGPSGFGRTPSQSMSGTSYKAPVSSATPAPVCQVCQKRHFGECWRFSGVCFQCGQRGHIMRNCPYRGGGRPTQSEPSVHFSRAPASSGYQGDRSGFQSGRSGSQGGRGGGRNQLSGSGT</sequence>
<organism evidence="4 5">
    <name type="scientific">Linum trigynum</name>
    <dbReference type="NCBI Taxonomy" id="586398"/>
    <lineage>
        <taxon>Eukaryota</taxon>
        <taxon>Viridiplantae</taxon>
        <taxon>Streptophyta</taxon>
        <taxon>Embryophyta</taxon>
        <taxon>Tracheophyta</taxon>
        <taxon>Spermatophyta</taxon>
        <taxon>Magnoliopsida</taxon>
        <taxon>eudicotyledons</taxon>
        <taxon>Gunneridae</taxon>
        <taxon>Pentapetalae</taxon>
        <taxon>rosids</taxon>
        <taxon>fabids</taxon>
        <taxon>Malpighiales</taxon>
        <taxon>Linaceae</taxon>
        <taxon>Linum</taxon>
    </lineage>
</organism>
<feature type="compositionally biased region" description="Gly residues" evidence="2">
    <location>
        <begin position="298"/>
        <end position="315"/>
    </location>
</feature>
<feature type="compositionally biased region" description="Basic and acidic residues" evidence="2">
    <location>
        <begin position="171"/>
        <end position="181"/>
    </location>
</feature>
<dbReference type="EMBL" id="OZ034821">
    <property type="protein sequence ID" value="CAL1406882.1"/>
    <property type="molecule type" value="Genomic_DNA"/>
</dbReference>
<dbReference type="AlphaFoldDB" id="A0AAV2G9M8"/>
<feature type="compositionally biased region" description="Low complexity" evidence="2">
    <location>
        <begin position="286"/>
        <end position="297"/>
    </location>
</feature>
<dbReference type="Proteomes" id="UP001497516">
    <property type="component" value="Chromosome 8"/>
</dbReference>
<dbReference type="PROSITE" id="PS50158">
    <property type="entry name" value="ZF_CCHC"/>
    <property type="match status" value="1"/>
</dbReference>
<protein>
    <recommendedName>
        <fullName evidence="3">CCHC-type domain-containing protein</fullName>
    </recommendedName>
</protein>
<feature type="region of interest" description="Disordered" evidence="2">
    <location>
        <begin position="264"/>
        <end position="315"/>
    </location>
</feature>
<dbReference type="PANTHER" id="PTHR34482">
    <property type="entry name" value="DNA DAMAGE-INDUCIBLE PROTEIN 1-LIKE"/>
    <property type="match status" value="1"/>
</dbReference>